<dbReference type="Proteomes" id="UP000295543">
    <property type="component" value="Unassembled WGS sequence"/>
</dbReference>
<comment type="caution">
    <text evidence="5">The sequence shown here is derived from an EMBL/GenBank/DDBJ whole genome shotgun (WGS) entry which is preliminary data.</text>
</comment>
<dbReference type="EMBL" id="SMTG01000003">
    <property type="protein sequence ID" value="TDK31495.1"/>
    <property type="molecule type" value="Genomic_DNA"/>
</dbReference>
<dbReference type="InterPro" id="IPR050832">
    <property type="entry name" value="Bact_Acetyltransf"/>
</dbReference>
<accession>A0A4R5U9X5</accession>
<dbReference type="Gene3D" id="3.40.1440.10">
    <property type="entry name" value="GIY-YIG endonuclease"/>
    <property type="match status" value="1"/>
</dbReference>
<sequence length="243" mass="26116">MTAPSLWHLYLLECRNGSWYAGITNDLDARFKAHAAGRGAKYTRGNPPLRILASRDYPDRASASRAEYQLKRQPRARKLAWMQGAAQPPALEIRAGGLDDPAVIALLQAHLDDMALHSPAGSIHALDLSGLQAPGMLFFSAWRDGALAGCGALRDGGDGHGELKSMRTHPAHLRQGVAAALLAHLMATARARGLRRLSLETGTAAAFAPAHALYARHGFVPCGPFGDYVDDPFSTFMTRALDD</sequence>
<dbReference type="Gene3D" id="3.40.630.30">
    <property type="match status" value="1"/>
</dbReference>
<evidence type="ECO:0000256" key="2">
    <source>
        <dbReference type="ARBA" id="ARBA00023315"/>
    </source>
</evidence>
<evidence type="ECO:0000259" key="3">
    <source>
        <dbReference type="PROSITE" id="PS50164"/>
    </source>
</evidence>
<dbReference type="PROSITE" id="PS51186">
    <property type="entry name" value="GNAT"/>
    <property type="match status" value="1"/>
</dbReference>
<organism evidence="5 6">
    <name type="scientific">Luteimonas terrae</name>
    <dbReference type="NCBI Taxonomy" id="1530191"/>
    <lineage>
        <taxon>Bacteria</taxon>
        <taxon>Pseudomonadati</taxon>
        <taxon>Pseudomonadota</taxon>
        <taxon>Gammaproteobacteria</taxon>
        <taxon>Lysobacterales</taxon>
        <taxon>Lysobacteraceae</taxon>
        <taxon>Luteimonas</taxon>
    </lineage>
</organism>
<feature type="domain" description="N-acetyltransferase" evidence="4">
    <location>
        <begin position="91"/>
        <end position="242"/>
    </location>
</feature>
<name>A0A4R5U9X5_9GAMM</name>
<reference evidence="5 6" key="1">
    <citation type="submission" date="2019-03" db="EMBL/GenBank/DDBJ databases">
        <title>Luteimonas zhaokaii sp.nov., isolated from the rectal contents of Plateau pika in Yushu, Qinghai Province, China.</title>
        <authorList>
            <person name="Zhang G."/>
        </authorList>
    </citation>
    <scope>NUCLEOTIDE SEQUENCE [LARGE SCALE GENOMIC DNA]</scope>
    <source>
        <strain evidence="5 6">THG-MD21</strain>
    </source>
</reference>
<dbReference type="Pfam" id="PF01541">
    <property type="entry name" value="GIY-YIG"/>
    <property type="match status" value="1"/>
</dbReference>
<proteinExistence type="predicted"/>
<keyword evidence="1 5" id="KW-0808">Transferase</keyword>
<gene>
    <name evidence="5" type="ORF">E2F49_08585</name>
</gene>
<dbReference type="Pfam" id="PF00583">
    <property type="entry name" value="Acetyltransf_1"/>
    <property type="match status" value="1"/>
</dbReference>
<protein>
    <submittedName>
        <fullName evidence="5">GNAT family N-acetyltransferase</fullName>
    </submittedName>
</protein>
<dbReference type="InterPro" id="IPR016181">
    <property type="entry name" value="Acyl_CoA_acyltransferase"/>
</dbReference>
<dbReference type="InterPro" id="IPR000182">
    <property type="entry name" value="GNAT_dom"/>
</dbReference>
<dbReference type="PANTHER" id="PTHR43877:SF5">
    <property type="entry name" value="BLL8307 PROTEIN"/>
    <property type="match status" value="1"/>
</dbReference>
<dbReference type="OrthoDB" id="9797095at2"/>
<keyword evidence="6" id="KW-1185">Reference proteome</keyword>
<dbReference type="PANTHER" id="PTHR43877">
    <property type="entry name" value="AMINOALKYLPHOSPHONATE N-ACETYLTRANSFERASE-RELATED-RELATED"/>
    <property type="match status" value="1"/>
</dbReference>
<feature type="domain" description="GIY-YIG" evidence="3">
    <location>
        <begin position="5"/>
        <end position="80"/>
    </location>
</feature>
<evidence type="ECO:0000313" key="6">
    <source>
        <dbReference type="Proteomes" id="UP000295543"/>
    </source>
</evidence>
<evidence type="ECO:0000259" key="4">
    <source>
        <dbReference type="PROSITE" id="PS51186"/>
    </source>
</evidence>
<evidence type="ECO:0000313" key="5">
    <source>
        <dbReference type="EMBL" id="TDK31495.1"/>
    </source>
</evidence>
<dbReference type="CDD" id="cd10456">
    <property type="entry name" value="GIY-YIG_UPF0213"/>
    <property type="match status" value="1"/>
</dbReference>
<dbReference type="SUPFAM" id="SSF82771">
    <property type="entry name" value="GIY-YIG endonuclease"/>
    <property type="match status" value="1"/>
</dbReference>
<keyword evidence="2" id="KW-0012">Acyltransferase</keyword>
<dbReference type="InterPro" id="IPR035901">
    <property type="entry name" value="GIY-YIG_endonuc_sf"/>
</dbReference>
<dbReference type="SUPFAM" id="SSF55729">
    <property type="entry name" value="Acyl-CoA N-acyltransferases (Nat)"/>
    <property type="match status" value="1"/>
</dbReference>
<evidence type="ECO:0000256" key="1">
    <source>
        <dbReference type="ARBA" id="ARBA00022679"/>
    </source>
</evidence>
<dbReference type="GO" id="GO:0016747">
    <property type="term" value="F:acyltransferase activity, transferring groups other than amino-acyl groups"/>
    <property type="evidence" value="ECO:0007669"/>
    <property type="project" value="InterPro"/>
</dbReference>
<dbReference type="InterPro" id="IPR000305">
    <property type="entry name" value="GIY-YIG_endonuc"/>
</dbReference>
<dbReference type="AlphaFoldDB" id="A0A4R5U9X5"/>
<dbReference type="PROSITE" id="PS50164">
    <property type="entry name" value="GIY_YIG"/>
    <property type="match status" value="1"/>
</dbReference>